<sequence>MNLGIHSLTPDVNRPMKEQPSVTYVRLEPHREVPTTTSSPVPVVFVSGNRTGNLSAQYDPLGKSLPSDLARYENIDEAVSYLVGSVCELEIDGGVGSIQWYEVRVD</sequence>
<evidence type="ECO:0000313" key="1">
    <source>
        <dbReference type="EMBL" id="KAI4321332.1"/>
    </source>
</evidence>
<proteinExistence type="predicted"/>
<accession>A0ACB9MCV2</accession>
<gene>
    <name evidence="1" type="ORF">MLD38_034729</name>
</gene>
<evidence type="ECO:0000313" key="2">
    <source>
        <dbReference type="Proteomes" id="UP001057402"/>
    </source>
</evidence>
<organism evidence="1 2">
    <name type="scientific">Melastoma candidum</name>
    <dbReference type="NCBI Taxonomy" id="119954"/>
    <lineage>
        <taxon>Eukaryota</taxon>
        <taxon>Viridiplantae</taxon>
        <taxon>Streptophyta</taxon>
        <taxon>Embryophyta</taxon>
        <taxon>Tracheophyta</taxon>
        <taxon>Spermatophyta</taxon>
        <taxon>Magnoliopsida</taxon>
        <taxon>eudicotyledons</taxon>
        <taxon>Gunneridae</taxon>
        <taxon>Pentapetalae</taxon>
        <taxon>rosids</taxon>
        <taxon>malvids</taxon>
        <taxon>Myrtales</taxon>
        <taxon>Melastomataceae</taxon>
        <taxon>Melastomatoideae</taxon>
        <taxon>Melastomateae</taxon>
        <taxon>Melastoma</taxon>
    </lineage>
</organism>
<comment type="caution">
    <text evidence="1">The sequence shown here is derived from an EMBL/GenBank/DDBJ whole genome shotgun (WGS) entry which is preliminary data.</text>
</comment>
<protein>
    <submittedName>
        <fullName evidence="1">Uncharacterized protein</fullName>
    </submittedName>
</protein>
<keyword evidence="2" id="KW-1185">Reference proteome</keyword>
<dbReference type="EMBL" id="CM042889">
    <property type="protein sequence ID" value="KAI4321332.1"/>
    <property type="molecule type" value="Genomic_DNA"/>
</dbReference>
<dbReference type="Proteomes" id="UP001057402">
    <property type="component" value="Chromosome 10"/>
</dbReference>
<reference evidence="2" key="1">
    <citation type="journal article" date="2023" name="Front. Plant Sci.">
        <title>Chromosomal-level genome assembly of Melastoma candidum provides insights into trichome evolution.</title>
        <authorList>
            <person name="Zhong Y."/>
            <person name="Wu W."/>
            <person name="Sun C."/>
            <person name="Zou P."/>
            <person name="Liu Y."/>
            <person name="Dai S."/>
            <person name="Zhou R."/>
        </authorList>
    </citation>
    <scope>NUCLEOTIDE SEQUENCE [LARGE SCALE GENOMIC DNA]</scope>
</reference>
<name>A0ACB9MCV2_9MYRT</name>